<keyword evidence="4" id="KW-0560">Oxidoreductase</keyword>
<gene>
    <name evidence="8" type="ORF">BCR39DRAFT_299834</name>
</gene>
<dbReference type="PANTHER" id="PTHR42813:SF2">
    <property type="entry name" value="DEHYDROGENASE, ZINC-CONTAINING, PUTATIVE (AFU_ORTHOLOGUE AFUA_2G02810)-RELATED"/>
    <property type="match status" value="1"/>
</dbReference>
<evidence type="ECO:0000259" key="7">
    <source>
        <dbReference type="Pfam" id="PF08240"/>
    </source>
</evidence>
<dbReference type="Pfam" id="PF08240">
    <property type="entry name" value="ADH_N"/>
    <property type="match status" value="1"/>
</dbReference>
<organism evidence="8 9">
    <name type="scientific">Naematelia encephala</name>
    <dbReference type="NCBI Taxonomy" id="71784"/>
    <lineage>
        <taxon>Eukaryota</taxon>
        <taxon>Fungi</taxon>
        <taxon>Dikarya</taxon>
        <taxon>Basidiomycota</taxon>
        <taxon>Agaricomycotina</taxon>
        <taxon>Tremellomycetes</taxon>
        <taxon>Tremellales</taxon>
        <taxon>Naemateliaceae</taxon>
        <taxon>Naematelia</taxon>
    </lineage>
</organism>
<evidence type="ECO:0000256" key="5">
    <source>
        <dbReference type="RuleBase" id="RU361277"/>
    </source>
</evidence>
<proteinExistence type="inferred from homology"/>
<dbReference type="AlphaFoldDB" id="A0A1Y2BH40"/>
<dbReference type="GO" id="GO:0008270">
    <property type="term" value="F:zinc ion binding"/>
    <property type="evidence" value="ECO:0007669"/>
    <property type="project" value="InterPro"/>
</dbReference>
<comment type="caution">
    <text evidence="8">The sequence shown here is derived from an EMBL/GenBank/DDBJ whole genome shotgun (WGS) entry which is preliminary data.</text>
</comment>
<evidence type="ECO:0000256" key="4">
    <source>
        <dbReference type="ARBA" id="ARBA00023002"/>
    </source>
</evidence>
<dbReference type="InterPro" id="IPR013154">
    <property type="entry name" value="ADH-like_N"/>
</dbReference>
<dbReference type="GO" id="GO:0016491">
    <property type="term" value="F:oxidoreductase activity"/>
    <property type="evidence" value="ECO:0007669"/>
    <property type="project" value="UniProtKB-KW"/>
</dbReference>
<name>A0A1Y2BH40_9TREE</name>
<dbReference type="Pfam" id="PF00107">
    <property type="entry name" value="ADH_zinc_N"/>
    <property type="match status" value="1"/>
</dbReference>
<evidence type="ECO:0000259" key="6">
    <source>
        <dbReference type="Pfam" id="PF00107"/>
    </source>
</evidence>
<dbReference type="SUPFAM" id="SSF51735">
    <property type="entry name" value="NAD(P)-binding Rossmann-fold domains"/>
    <property type="match status" value="1"/>
</dbReference>
<dbReference type="SUPFAM" id="SSF50129">
    <property type="entry name" value="GroES-like"/>
    <property type="match status" value="1"/>
</dbReference>
<evidence type="ECO:0000256" key="1">
    <source>
        <dbReference type="ARBA" id="ARBA00001947"/>
    </source>
</evidence>
<dbReference type="Gene3D" id="3.90.180.10">
    <property type="entry name" value="Medium-chain alcohol dehydrogenases, catalytic domain"/>
    <property type="match status" value="1"/>
</dbReference>
<dbReference type="PROSITE" id="PS00059">
    <property type="entry name" value="ADH_ZINC"/>
    <property type="match status" value="1"/>
</dbReference>
<dbReference type="InterPro" id="IPR002328">
    <property type="entry name" value="ADH_Zn_CS"/>
</dbReference>
<evidence type="ECO:0000313" key="9">
    <source>
        <dbReference type="Proteomes" id="UP000193986"/>
    </source>
</evidence>
<evidence type="ECO:0000313" key="8">
    <source>
        <dbReference type="EMBL" id="ORY33415.1"/>
    </source>
</evidence>
<keyword evidence="2 5" id="KW-0479">Metal-binding</keyword>
<dbReference type="InterPro" id="IPR013149">
    <property type="entry name" value="ADH-like_C"/>
</dbReference>
<protein>
    <submittedName>
        <fullName evidence="8">Putative alcohol dehydrogenase</fullName>
    </submittedName>
</protein>
<sequence length="309" mass="32723">MSALPRTMKGVVLSAPYEISVQDQPVPSIQEEGDVIVRVHVAGLCGSDLHFYRGTEMTEFSPFIMGHEAVGEVVEVGSGVTKWHKGDIVISPFSLSCGDCFYCKRNYTARCTSATLLGSPTYPGAQAEYLRVAMADASLFAMPPDLPKELGLMLADILPTGYSTAYNARRLADEEESPVSVGVEKTSSDPLVKKGVCVVVGCGPVGLCAITSATTMFEKVFATDLQTHRLQSAKKHGAIALPLDQLRPALLEATGNRGADAALELVGHEGALITAIDLVRPYGVISVGGVHSKPVNISGDDLYGKKAIV</sequence>
<evidence type="ECO:0000256" key="2">
    <source>
        <dbReference type="ARBA" id="ARBA00022723"/>
    </source>
</evidence>
<dbReference type="EMBL" id="MCFC01000006">
    <property type="protein sequence ID" value="ORY33415.1"/>
    <property type="molecule type" value="Genomic_DNA"/>
</dbReference>
<reference evidence="8 9" key="1">
    <citation type="submission" date="2016-07" db="EMBL/GenBank/DDBJ databases">
        <title>Pervasive Adenine N6-methylation of Active Genes in Fungi.</title>
        <authorList>
            <consortium name="DOE Joint Genome Institute"/>
            <person name="Mondo S.J."/>
            <person name="Dannebaum R.O."/>
            <person name="Kuo R.C."/>
            <person name="Labutti K."/>
            <person name="Haridas S."/>
            <person name="Kuo A."/>
            <person name="Salamov A."/>
            <person name="Ahrendt S.R."/>
            <person name="Lipzen A."/>
            <person name="Sullivan W."/>
            <person name="Andreopoulos W.B."/>
            <person name="Clum A."/>
            <person name="Lindquist E."/>
            <person name="Daum C."/>
            <person name="Ramamoorthy G.K."/>
            <person name="Gryganskyi A."/>
            <person name="Culley D."/>
            <person name="Magnuson J.K."/>
            <person name="James T.Y."/>
            <person name="O'Malley M.A."/>
            <person name="Stajich J.E."/>
            <person name="Spatafora J.W."/>
            <person name="Visel A."/>
            <person name="Grigoriev I.V."/>
        </authorList>
    </citation>
    <scope>NUCLEOTIDE SEQUENCE [LARGE SCALE GENOMIC DNA]</scope>
    <source>
        <strain evidence="8 9">68-887.2</strain>
    </source>
</reference>
<dbReference type="Proteomes" id="UP000193986">
    <property type="component" value="Unassembled WGS sequence"/>
</dbReference>
<comment type="similarity">
    <text evidence="5">Belongs to the zinc-containing alcohol dehydrogenase family.</text>
</comment>
<dbReference type="PANTHER" id="PTHR42813">
    <property type="entry name" value="ZINC-TYPE ALCOHOL DEHYDROGENASE-LIKE"/>
    <property type="match status" value="1"/>
</dbReference>
<evidence type="ECO:0000256" key="3">
    <source>
        <dbReference type="ARBA" id="ARBA00022833"/>
    </source>
</evidence>
<dbReference type="Gene3D" id="3.40.50.720">
    <property type="entry name" value="NAD(P)-binding Rossmann-like Domain"/>
    <property type="match status" value="1"/>
</dbReference>
<dbReference type="InterPro" id="IPR036291">
    <property type="entry name" value="NAD(P)-bd_dom_sf"/>
</dbReference>
<keyword evidence="9" id="KW-1185">Reference proteome</keyword>
<dbReference type="OrthoDB" id="3941538at2759"/>
<comment type="cofactor">
    <cofactor evidence="1 5">
        <name>Zn(2+)</name>
        <dbReference type="ChEBI" id="CHEBI:29105"/>
    </cofactor>
</comment>
<dbReference type="STRING" id="71784.A0A1Y2BH40"/>
<accession>A0A1Y2BH40</accession>
<keyword evidence="3 5" id="KW-0862">Zinc</keyword>
<dbReference type="InterPro" id="IPR011032">
    <property type="entry name" value="GroES-like_sf"/>
</dbReference>
<feature type="domain" description="Alcohol dehydrogenase-like C-terminal" evidence="6">
    <location>
        <begin position="204"/>
        <end position="304"/>
    </location>
</feature>
<dbReference type="InParanoid" id="A0A1Y2BH40"/>
<feature type="domain" description="Alcohol dehydrogenase-like N-terminal" evidence="7">
    <location>
        <begin position="32"/>
        <end position="135"/>
    </location>
</feature>